<accession>A0A1H4KE53</accession>
<evidence type="ECO:0000313" key="1">
    <source>
        <dbReference type="EMBL" id="SEB56673.1"/>
    </source>
</evidence>
<dbReference type="AlphaFoldDB" id="A0A1H4KE53"/>
<dbReference type="Pfam" id="PF18143">
    <property type="entry name" value="HAD_SAK_2"/>
    <property type="match status" value="1"/>
</dbReference>
<evidence type="ECO:0000313" key="2">
    <source>
        <dbReference type="Proteomes" id="UP000199183"/>
    </source>
</evidence>
<gene>
    <name evidence="1" type="ORF">SAMN04489806_1126</name>
</gene>
<evidence type="ECO:0008006" key="3">
    <source>
        <dbReference type="Google" id="ProtNLM"/>
    </source>
</evidence>
<dbReference type="OrthoDB" id="9774673at2"/>
<proteinExistence type="predicted"/>
<reference evidence="1 2" key="1">
    <citation type="submission" date="2016-10" db="EMBL/GenBank/DDBJ databases">
        <authorList>
            <person name="de Groot N.N."/>
        </authorList>
    </citation>
    <scope>NUCLEOTIDE SEQUENCE [LARGE SCALE GENOMIC DNA]</scope>
    <source>
        <strain evidence="1 2">DSM 21799</strain>
    </source>
</reference>
<dbReference type="EMBL" id="FNRY01000001">
    <property type="protein sequence ID" value="SEB56673.1"/>
    <property type="molecule type" value="Genomic_DNA"/>
</dbReference>
<sequence>MPEPDLTLIALDVDGVLNSFTKKPRTPHAKALVGRWNIQWQQAVLDRLKALLALPNVEGAWVTTWLEEPWLLDELEQALGLEGLVPHRADHPAVQTRSGHTIINDVFDEYISFYPETRHWWKLRAMELLIDRLRPARLAWLDDDLGSDLHGDSWRLGITPERFLLRPHAVSGLLPGDMSQLEHWVSIGDPPARRGTA</sequence>
<dbReference type="STRING" id="640635.SAMN04489806_1126"/>
<protein>
    <recommendedName>
        <fullName evidence="3">HAD family hydrolase</fullName>
    </recommendedName>
</protein>
<dbReference type="Proteomes" id="UP000199183">
    <property type="component" value="Unassembled WGS sequence"/>
</dbReference>
<dbReference type="RefSeq" id="WP_091181079.1">
    <property type="nucleotide sequence ID" value="NZ_FNRY01000001.1"/>
</dbReference>
<keyword evidence="2" id="KW-1185">Reference proteome</keyword>
<name>A0A1H4KE53_9MICO</name>
<organism evidence="1 2">
    <name type="scientific">Paramicrobacterium humi</name>
    <dbReference type="NCBI Taxonomy" id="640635"/>
    <lineage>
        <taxon>Bacteria</taxon>
        <taxon>Bacillati</taxon>
        <taxon>Actinomycetota</taxon>
        <taxon>Actinomycetes</taxon>
        <taxon>Micrococcales</taxon>
        <taxon>Microbacteriaceae</taxon>
        <taxon>Paramicrobacterium</taxon>
    </lineage>
</organism>